<evidence type="ECO:0000313" key="2">
    <source>
        <dbReference type="Proteomes" id="UP001064048"/>
    </source>
</evidence>
<gene>
    <name evidence="1" type="ORF">MSG28_014590</name>
</gene>
<proteinExistence type="predicted"/>
<evidence type="ECO:0000313" key="1">
    <source>
        <dbReference type="EMBL" id="KAI8426920.1"/>
    </source>
</evidence>
<sequence length="113" mass="12380">MSVMGKIIPNVSSRNFGRISAVLTNRTYFTYTQELSQPLDRKPEFLTAKQAFEKCLKSGQTVFAQGAAATPAPLLDAMTAVGKAGSLKDIKVVHMHTEKEAAYVAPECKDIFR</sequence>
<accession>A0ACC0JRX4</accession>
<name>A0ACC0JRX4_CHOFU</name>
<dbReference type="EMBL" id="CM046126">
    <property type="protein sequence ID" value="KAI8426920.1"/>
    <property type="molecule type" value="Genomic_DNA"/>
</dbReference>
<reference evidence="1 2" key="1">
    <citation type="journal article" date="2022" name="Genome Biol. Evol.">
        <title>The Spruce Budworm Genome: Reconstructing the Evolutionary History of Antifreeze Proteins.</title>
        <authorList>
            <person name="Beliveau C."/>
            <person name="Gagne P."/>
            <person name="Picq S."/>
            <person name="Vernygora O."/>
            <person name="Keeling C.I."/>
            <person name="Pinkney K."/>
            <person name="Doucet D."/>
            <person name="Wen F."/>
            <person name="Johnston J.S."/>
            <person name="Maaroufi H."/>
            <person name="Boyle B."/>
            <person name="Laroche J."/>
            <person name="Dewar K."/>
            <person name="Juretic N."/>
            <person name="Blackburn G."/>
            <person name="Nisole A."/>
            <person name="Brunet B."/>
            <person name="Brandao M."/>
            <person name="Lumley L."/>
            <person name="Duan J."/>
            <person name="Quan G."/>
            <person name="Lucarotti C.J."/>
            <person name="Roe A.D."/>
            <person name="Sperling F.A.H."/>
            <person name="Levesque R.C."/>
            <person name="Cusson M."/>
        </authorList>
    </citation>
    <scope>NUCLEOTIDE SEQUENCE [LARGE SCALE GENOMIC DNA]</scope>
    <source>
        <strain evidence="1">Glfc:IPQL:Cfum</strain>
    </source>
</reference>
<protein>
    <submittedName>
        <fullName evidence="1">Uncharacterized protein</fullName>
    </submittedName>
</protein>
<keyword evidence="2" id="KW-1185">Reference proteome</keyword>
<organism evidence="1 2">
    <name type="scientific">Choristoneura fumiferana</name>
    <name type="common">Spruce budworm moth</name>
    <name type="synonym">Archips fumiferana</name>
    <dbReference type="NCBI Taxonomy" id="7141"/>
    <lineage>
        <taxon>Eukaryota</taxon>
        <taxon>Metazoa</taxon>
        <taxon>Ecdysozoa</taxon>
        <taxon>Arthropoda</taxon>
        <taxon>Hexapoda</taxon>
        <taxon>Insecta</taxon>
        <taxon>Pterygota</taxon>
        <taxon>Neoptera</taxon>
        <taxon>Endopterygota</taxon>
        <taxon>Lepidoptera</taxon>
        <taxon>Glossata</taxon>
        <taxon>Ditrysia</taxon>
        <taxon>Tortricoidea</taxon>
        <taxon>Tortricidae</taxon>
        <taxon>Tortricinae</taxon>
        <taxon>Choristoneura</taxon>
    </lineage>
</organism>
<dbReference type="Proteomes" id="UP001064048">
    <property type="component" value="Chromosome 26"/>
</dbReference>
<comment type="caution">
    <text evidence="1">The sequence shown here is derived from an EMBL/GenBank/DDBJ whole genome shotgun (WGS) entry which is preliminary data.</text>
</comment>